<reference evidence="3 4" key="1">
    <citation type="submission" date="2014-08" db="EMBL/GenBank/DDBJ databases">
        <title>Porphyromonas gulae strain:COT-052_OH3439 Genome sequencing.</title>
        <authorList>
            <person name="Wallis C."/>
            <person name="Deusch O."/>
            <person name="O'Flynn C."/>
            <person name="Davis I."/>
            <person name="Jospin G."/>
            <person name="Darling A.E."/>
            <person name="Coil D.A."/>
            <person name="Alexiev A."/>
            <person name="Horsfall A."/>
            <person name="Kirkwood N."/>
            <person name="Harris S."/>
            <person name="Eisen J.A."/>
        </authorList>
    </citation>
    <scope>NUCLEOTIDE SEQUENCE [LARGE SCALE GENOMIC DNA]</scope>
    <source>
        <strain evidence="4">COT-052 OH3439</strain>
    </source>
</reference>
<feature type="transmembrane region" description="Helical" evidence="1">
    <location>
        <begin position="232"/>
        <end position="251"/>
    </location>
</feature>
<feature type="transmembrane region" description="Helical" evidence="1">
    <location>
        <begin position="135"/>
        <end position="156"/>
    </location>
</feature>
<proteinExistence type="predicted"/>
<feature type="domain" description="Nucleoside transporter/FeoB GTPase Gate" evidence="2">
    <location>
        <begin position="59"/>
        <end position="158"/>
    </location>
</feature>
<dbReference type="RefSeq" id="WP_039426196.1">
    <property type="nucleotide sequence ID" value="NZ_JRAK01000129.1"/>
</dbReference>
<keyword evidence="1" id="KW-0472">Membrane</keyword>
<gene>
    <name evidence="3" type="ORF">HR15_09880</name>
</gene>
<comment type="caution">
    <text evidence="3">The sequence shown here is derived from an EMBL/GenBank/DDBJ whole genome shotgun (WGS) entry which is preliminary data.</text>
</comment>
<dbReference type="Proteomes" id="UP000030146">
    <property type="component" value="Unassembled WGS sequence"/>
</dbReference>
<evidence type="ECO:0000313" key="4">
    <source>
        <dbReference type="Proteomes" id="UP000030146"/>
    </source>
</evidence>
<dbReference type="EMBL" id="JRAK01000129">
    <property type="protein sequence ID" value="KGN85395.1"/>
    <property type="molecule type" value="Genomic_DNA"/>
</dbReference>
<feature type="transmembrane region" description="Helical" evidence="1">
    <location>
        <begin position="58"/>
        <end position="81"/>
    </location>
</feature>
<name>A0A0A2F5T3_9PORP</name>
<dbReference type="Pfam" id="PF07670">
    <property type="entry name" value="Gate"/>
    <property type="match status" value="1"/>
</dbReference>
<keyword evidence="1" id="KW-0812">Transmembrane</keyword>
<accession>A0A0A2F5T3</accession>
<feature type="transmembrane region" description="Helical" evidence="1">
    <location>
        <begin position="162"/>
        <end position="182"/>
    </location>
</feature>
<feature type="transmembrane region" description="Helical" evidence="1">
    <location>
        <begin position="294"/>
        <end position="312"/>
    </location>
</feature>
<feature type="transmembrane region" description="Helical" evidence="1">
    <location>
        <begin position="319"/>
        <end position="340"/>
    </location>
</feature>
<evidence type="ECO:0000313" key="3">
    <source>
        <dbReference type="EMBL" id="KGN85395.1"/>
    </source>
</evidence>
<organism evidence="3 4">
    <name type="scientific">Porphyromonas gulae</name>
    <dbReference type="NCBI Taxonomy" id="111105"/>
    <lineage>
        <taxon>Bacteria</taxon>
        <taxon>Pseudomonadati</taxon>
        <taxon>Bacteroidota</taxon>
        <taxon>Bacteroidia</taxon>
        <taxon>Bacteroidales</taxon>
        <taxon>Porphyromonadaceae</taxon>
        <taxon>Porphyromonas</taxon>
    </lineage>
</organism>
<feature type="transmembrane region" description="Helical" evidence="1">
    <location>
        <begin position="20"/>
        <end position="38"/>
    </location>
</feature>
<sequence length="384" mass="41596">METRSQHKQRTFRRHLFEALGFVILFFAIFGYVGHVMGLPNMLNTIMQTSYHLLLETVFYIMGITVLSGALGSLLVEFHVVDMLERILRPLMKPLYNLPGVSALGGILTFLSDNPAIISLAQDRKFCSYFKKYQLVSLTNFGTAFGMGMVVIIFMAGQGYGGGAVVGLFGAIVGSVVSTRLMQRSTLRRYPEMDSPVNVEEMEHEETKEHKENLFLRMLNAILDGGKTGVDLGIAIIPGVLIISTAVMMLTNGPAGPDGTFAGKAYEGVGLLPALADKVDFLFHWLFGFTDSRLIAFPITALGAVGAALGLVPNFSAQGILDGNAVAVFTAMGMCWSGFLSTHTAMLDSLKYRRLITQAIGAHAIGGLVAGVFAHWLFVLVSLI</sequence>
<dbReference type="AlphaFoldDB" id="A0A0A2F5T3"/>
<protein>
    <submittedName>
        <fullName evidence="3">Membrane protein</fullName>
    </submittedName>
</protein>
<dbReference type="InterPro" id="IPR011642">
    <property type="entry name" value="Gate_dom"/>
</dbReference>
<evidence type="ECO:0000256" key="1">
    <source>
        <dbReference type="SAM" id="Phobius"/>
    </source>
</evidence>
<feature type="transmembrane region" description="Helical" evidence="1">
    <location>
        <begin position="360"/>
        <end position="383"/>
    </location>
</feature>
<keyword evidence="4" id="KW-1185">Reference proteome</keyword>
<keyword evidence="1" id="KW-1133">Transmembrane helix</keyword>
<evidence type="ECO:0000259" key="2">
    <source>
        <dbReference type="Pfam" id="PF07670"/>
    </source>
</evidence>